<comment type="caution">
    <text evidence="1">The sequence shown here is derived from an EMBL/GenBank/DDBJ whole genome shotgun (WGS) entry which is preliminary data.</text>
</comment>
<reference evidence="1 2" key="1">
    <citation type="submission" date="2019-01" db="EMBL/GenBank/DDBJ databases">
        <title>Genome sequencing of the rare red list fungi Fomitopsis rosea.</title>
        <authorList>
            <person name="Buettner E."/>
            <person name="Kellner H."/>
        </authorList>
    </citation>
    <scope>NUCLEOTIDE SEQUENCE [LARGE SCALE GENOMIC DNA]</scope>
    <source>
        <strain evidence="1 2">DSM 105464</strain>
    </source>
</reference>
<protein>
    <submittedName>
        <fullName evidence="1">Uncharacterized protein</fullName>
    </submittedName>
</protein>
<accession>A0A4Y9YL77</accession>
<name>A0A4Y9YL77_9APHY</name>
<sequence length="120" mass="13257">MEATIEGVDVACLVIEWCGEPHPEDPRLFSAQKLELAVLLHKEGWSHGDLLDVDSHHFVVAEDDETGNPLRLVDLTKASEHRGEAAQRPFEPSLLYGANATEIQKLDLSRRSQLSGAFIA</sequence>
<organism evidence="1 2">
    <name type="scientific">Rhodofomes roseus</name>
    <dbReference type="NCBI Taxonomy" id="34475"/>
    <lineage>
        <taxon>Eukaryota</taxon>
        <taxon>Fungi</taxon>
        <taxon>Dikarya</taxon>
        <taxon>Basidiomycota</taxon>
        <taxon>Agaricomycotina</taxon>
        <taxon>Agaricomycetes</taxon>
        <taxon>Polyporales</taxon>
        <taxon>Rhodofomes</taxon>
    </lineage>
</organism>
<dbReference type="EMBL" id="SEKV01000175">
    <property type="protein sequence ID" value="TFY62231.1"/>
    <property type="molecule type" value="Genomic_DNA"/>
</dbReference>
<dbReference type="AlphaFoldDB" id="A0A4Y9YL77"/>
<evidence type="ECO:0000313" key="2">
    <source>
        <dbReference type="Proteomes" id="UP000298390"/>
    </source>
</evidence>
<dbReference type="Proteomes" id="UP000298390">
    <property type="component" value="Unassembled WGS sequence"/>
</dbReference>
<evidence type="ECO:0000313" key="1">
    <source>
        <dbReference type="EMBL" id="TFY62231.1"/>
    </source>
</evidence>
<dbReference type="STRING" id="34475.A0A4Y9YL77"/>
<proteinExistence type="predicted"/>
<gene>
    <name evidence="1" type="ORF">EVJ58_g3996</name>
</gene>